<evidence type="ECO:0000313" key="4">
    <source>
        <dbReference type="EMBL" id="CEE02431.1"/>
    </source>
</evidence>
<feature type="domain" description="Ferritin/DPS" evidence="3">
    <location>
        <begin position="8"/>
        <end position="144"/>
    </location>
</feature>
<dbReference type="STRING" id="35841.B4167_1222"/>
<organism evidence="4 7">
    <name type="scientific">Caldibacillus thermoamylovorans</name>
    <dbReference type="NCBI Taxonomy" id="35841"/>
    <lineage>
        <taxon>Bacteria</taxon>
        <taxon>Bacillati</taxon>
        <taxon>Bacillota</taxon>
        <taxon>Bacilli</taxon>
        <taxon>Bacillales</taxon>
        <taxon>Bacillaceae</taxon>
        <taxon>Caldibacillus</taxon>
    </lineage>
</organism>
<sequence length="144" mass="16499">MNAELKQNMNKLVADLNVLYMKIHHFHWFVKGPNFFTLHAKFEELYNEVTEHNDSIAERLLQLNEKPISTLKECLDLATVKEASKVGTDVEMVEELVNDLETIDKELTATMELAGDDEGTADLLLGISESFQKHIWMFKAFLGK</sequence>
<dbReference type="eggNOG" id="COG0783">
    <property type="taxonomic scope" value="Bacteria"/>
</dbReference>
<evidence type="ECO:0000313" key="7">
    <source>
        <dbReference type="Proteomes" id="UP000040576"/>
    </source>
</evidence>
<evidence type="ECO:0000313" key="5">
    <source>
        <dbReference type="EMBL" id="KIO72532.1"/>
    </source>
</evidence>
<reference evidence="5 6" key="2">
    <citation type="submission" date="2015-01" db="EMBL/GenBank/DDBJ databases">
        <title>Draft Genome Sequences of Four Bacillus thermoamylovorans Strains, Isolated From Food Products.</title>
        <authorList>
            <person name="Krawcyk A.O."/>
            <person name="Berendsen E.M."/>
            <person name="Eijlander R.T."/>
            <person name="de Jong A."/>
            <person name="Wells-Bennik M."/>
            <person name="Kuipers O.P."/>
        </authorList>
    </citation>
    <scope>NUCLEOTIDE SEQUENCE [LARGE SCALE GENOMIC DNA]</scope>
    <source>
        <strain evidence="5 6">B4167</strain>
    </source>
</reference>
<dbReference type="PANTHER" id="PTHR42932:SF1">
    <property type="entry name" value="GENERAL STRESS PROTEIN 20U"/>
    <property type="match status" value="1"/>
</dbReference>
<name>A0A090IWH7_9BACI</name>
<dbReference type="Gene3D" id="1.20.1260.10">
    <property type="match status" value="1"/>
</dbReference>
<comment type="similarity">
    <text evidence="1 2">Belongs to the Dps family.</text>
</comment>
<dbReference type="EMBL" id="CCRF01000072">
    <property type="protein sequence ID" value="CEE02431.1"/>
    <property type="molecule type" value="Genomic_DNA"/>
</dbReference>
<dbReference type="InterPro" id="IPR023188">
    <property type="entry name" value="DPS_DNA-bd_CS"/>
</dbReference>
<dbReference type="Proteomes" id="UP000040576">
    <property type="component" value="Unassembled WGS sequence"/>
</dbReference>
<dbReference type="OrthoDB" id="9797023at2"/>
<dbReference type="InterPro" id="IPR012347">
    <property type="entry name" value="Ferritin-like"/>
</dbReference>
<dbReference type="SUPFAM" id="SSF47240">
    <property type="entry name" value="Ferritin-like"/>
    <property type="match status" value="1"/>
</dbReference>
<evidence type="ECO:0000256" key="2">
    <source>
        <dbReference type="RuleBase" id="RU003875"/>
    </source>
</evidence>
<keyword evidence="5" id="KW-0560">Oxidoreductase</keyword>
<dbReference type="PATRIC" id="fig|35841.6.peg.1241"/>
<dbReference type="PANTHER" id="PTHR42932">
    <property type="entry name" value="GENERAL STRESS PROTEIN 20U"/>
    <property type="match status" value="1"/>
</dbReference>
<dbReference type="InterPro" id="IPR009078">
    <property type="entry name" value="Ferritin-like_SF"/>
</dbReference>
<proteinExistence type="inferred from homology"/>
<dbReference type="PIRSF" id="PIRSF005900">
    <property type="entry name" value="Dps"/>
    <property type="match status" value="1"/>
</dbReference>
<dbReference type="KEGG" id="bthv:CQJ30_14290"/>
<evidence type="ECO:0000313" key="6">
    <source>
        <dbReference type="Proteomes" id="UP000032076"/>
    </source>
</evidence>
<accession>A0A090IWH7</accession>
<dbReference type="RefSeq" id="WP_034771904.1">
    <property type="nucleotide sequence ID" value="NZ_CCRF01000072.1"/>
</dbReference>
<dbReference type="InterPro" id="IPR008331">
    <property type="entry name" value="Ferritin_DPS_dom"/>
</dbReference>
<dbReference type="EC" id="1.16.3.1" evidence="5"/>
<protein>
    <submittedName>
        <fullName evidence="5">Non-specific DNA-binding protein Dps</fullName>
        <ecNumber evidence="5">1.16.3.1</ecNumber>
    </submittedName>
</protein>
<dbReference type="GO" id="GO:0003677">
    <property type="term" value="F:DNA binding"/>
    <property type="evidence" value="ECO:0007669"/>
    <property type="project" value="UniProtKB-KW"/>
</dbReference>
<keyword evidence="7" id="KW-1185">Reference proteome</keyword>
<dbReference type="PROSITE" id="PS00818">
    <property type="entry name" value="DPS_1"/>
    <property type="match status" value="1"/>
</dbReference>
<reference evidence="4 7" key="1">
    <citation type="submission" date="2014-07" db="EMBL/GenBank/DDBJ databases">
        <authorList>
            <person name="Wibberg Daniel"/>
        </authorList>
    </citation>
    <scope>NUCLEOTIDE SEQUENCE [LARGE SCALE GENOMIC DNA]</scope>
</reference>
<gene>
    <name evidence="5" type="ORF">B4167_1222</name>
    <name evidence="4" type="ORF">BT1A1_2613</name>
</gene>
<dbReference type="GO" id="GO:0008199">
    <property type="term" value="F:ferric iron binding"/>
    <property type="evidence" value="ECO:0007669"/>
    <property type="project" value="InterPro"/>
</dbReference>
<dbReference type="InterPro" id="IPR002177">
    <property type="entry name" value="DPS_DNA-bd"/>
</dbReference>
<keyword evidence="5" id="KW-0238">DNA-binding</keyword>
<evidence type="ECO:0000256" key="1">
    <source>
        <dbReference type="ARBA" id="ARBA00009497"/>
    </source>
</evidence>
<dbReference type="GeneID" id="92961952"/>
<dbReference type="AlphaFoldDB" id="A0A090IWH7"/>
<dbReference type="Proteomes" id="UP000032076">
    <property type="component" value="Unassembled WGS sequence"/>
</dbReference>
<dbReference type="GO" id="GO:0004322">
    <property type="term" value="F:ferroxidase activity"/>
    <property type="evidence" value="ECO:0007669"/>
    <property type="project" value="UniProtKB-EC"/>
</dbReference>
<dbReference type="EMBL" id="JXLU01000095">
    <property type="protein sequence ID" value="KIO72532.1"/>
    <property type="molecule type" value="Genomic_DNA"/>
</dbReference>
<dbReference type="Pfam" id="PF00210">
    <property type="entry name" value="Ferritin"/>
    <property type="match status" value="1"/>
</dbReference>
<dbReference type="CDD" id="cd01043">
    <property type="entry name" value="DPS"/>
    <property type="match status" value="1"/>
</dbReference>
<evidence type="ECO:0000259" key="3">
    <source>
        <dbReference type="Pfam" id="PF00210"/>
    </source>
</evidence>
<dbReference type="PRINTS" id="PR01346">
    <property type="entry name" value="HELNAPAPROT"/>
</dbReference>